<gene>
    <name evidence="2" type="ORF">BN536_01832</name>
</gene>
<proteinExistence type="predicted"/>
<sequence length="1723" mass="197339">MDELYKRYIKIEDKAPYVTTRLDKKVRTAEMVTRWDMQVTPPDIMITNVSMLSIMLMRKAEENMFEKTRDWLKEDKSHIFHLVIDELHLYRGTPGSEVACLLRMLLRELGLSPVIGEDGKKHRNPQLRILASSASLGVETRKYLEDFFGVYNDDGSDSFYIQEGTDYRPNADTEPLDYGNFATITPDFVGMSDDEKLKELGVLARKFNCSDIVTFIQKYERTIFSDFIHELYNDKDKILHPICYTDLFKKEHALFPDEESLRGFLIFRGYVDKINGLHHHLPRFRFHQFFKYIEGLWGELNPTYQDPGSTPISPESLAYVPQEVGPHNRKVLELLRCECCGELFIGGNKKVDENGGISLFLNYPDLSHVPNFNPTPMVQNKSFKEYALFWPTQTKGIVLESEEEHVASLYDGETAFGRVHARAIWEHGYLNVNTGKFTTDLQGNVGDLIEGLKYSLEPYDNHGYDESLIQAMPCCCPKCRQNYTERKYAKSPIRSFRTGLERNNQLISKDLIYQLSEGSSKLIGFSDSREDAAKQAFGIEKEQYRDMVRMLFVDCVKEKIPPINEIAHRVKQEWDNNTDLWNIPGIIKENFVNCHVAEDISKVVLGNIKEESNLTANLDKYRSNIVDLESFVGKGNALDGILVKKLVKLGINPAGVDYDKQFCDQERSMHWSEAFDFDEGTIRSNAQTDQNYVNGVKKSLISAIYSNSFGKYMGVSTVDSGIGYICCKRTNEVEKSDSYNQLKSLLMPSGISVYDFVDAYIRILGDNYRYEDPDYESIVEITEYGKAGKRLKSVIKKFSELYAIDENILGNTLFDFLKKFCGSGMKLEFNSLAFKMVDGEDFYYECPKCHRIHLNKGFGFCTNTNCLQRFDNTVITGKVKNLWNHFISYDILVEPKEPRRLHTEELTGQTDNIQDRLLEFKDIILLDQGQEDKNYRKGYELTKSIDMVNVTTTMEVGVDIGSLEAIFQGNMPPTRYNYQQRVGRGGRRGQAFSTAVTFCRGRSHDVYYYYKATEEMLGSVPAAPKLSLAPYKDMKNGIVVYEMKQAIMKRVIVKSVFREALRGQAFDYDLIDNAGEFGRVGEWESKNKVIIRDWIENNGDVIRDIINSFFAQYNRNGIDISQGIEDIYYWVVNDLVKEIDNVVSKYPNKFVGLAQCMAEAGFLPMYGLPSDLRLFYHGFDEKHNEVKSIDRNLDMSINEFAPGCEKTKDKGKYRVEGITLPIIVRKKANNTVTLCFDEGVDDALSDRYTICFDKDIIPGTIFPDASVTNIENITVNDDASTVVKNYGLNQRLLIIPHAYRSWNIIGNMGHAIDNNERRSAFSQSIIFAKDDSNCSNVKSVGNVKLSVYGVNLHDASEVWYINTNNNQFFTGKYDRYRQPGSNNGVHGNFMFYEYTQDKGNAGQRRRIVRDNNTIDIALGARKPTEMIRIQLDKWNDCLNLKLESGNRSAIRAAFYSAAFLLQRTLADKLDVQPEEIEISEKIVDDSPVIYLNDALPNGAGLVGYLFDEEKFKEILKDIVEFRTNFMQSLLAKEHRYNCCTACQKCLDTYTNRGFHHVLDWRMGVGIINLMLDATYDFGFSGALKYPELHDSSRIIEASAKKLNFEQKDPDQICWIRKQGFRSDLVMIYHPLWDRNKTIEVKLKNVSQNYSRIQMYNTFNLLRSDVTIDEIVAKPKKTDTVNYTVANDNPRFSNGNSVIVSQSAVSDEAEPARDKNGIVPNVAL</sequence>
<name>R5VGK5_9BACT</name>
<dbReference type="GO" id="GO:0006289">
    <property type="term" value="P:nucleotide-excision repair"/>
    <property type="evidence" value="ECO:0007669"/>
    <property type="project" value="TreeGrafter"/>
</dbReference>
<dbReference type="EMBL" id="CBAT010000102">
    <property type="protein sequence ID" value="CCZ86999.1"/>
    <property type="molecule type" value="Genomic_DNA"/>
</dbReference>
<keyword evidence="2" id="KW-0067">ATP-binding</keyword>
<protein>
    <submittedName>
        <fullName evidence="2">DEAD/DEAH box helicase domain protein</fullName>
    </submittedName>
</protein>
<accession>R5VGK5</accession>
<dbReference type="Gene3D" id="3.40.50.300">
    <property type="entry name" value="P-loop containing nucleotide triphosphate hydrolases"/>
    <property type="match status" value="2"/>
</dbReference>
<organism evidence="2 3">
    <name type="scientific">Phocaeicola plebeius CAG:211</name>
    <dbReference type="NCBI Taxonomy" id="1263052"/>
    <lineage>
        <taxon>Bacteria</taxon>
        <taxon>Pseudomonadati</taxon>
        <taxon>Bacteroidota</taxon>
        <taxon>Bacteroidia</taxon>
        <taxon>Bacteroidales</taxon>
        <taxon>Bacteroidaceae</taxon>
        <taxon>Phocaeicola</taxon>
    </lineage>
</organism>
<reference evidence="2" key="1">
    <citation type="submission" date="2012-11" db="EMBL/GenBank/DDBJ databases">
        <title>Dependencies among metagenomic species, viruses, plasmids and units of genetic variation.</title>
        <authorList>
            <person name="Nielsen H.B."/>
            <person name="Almeida M."/>
            <person name="Juncker A.S."/>
            <person name="Rasmussen S."/>
            <person name="Li J."/>
            <person name="Sunagawa S."/>
            <person name="Plichta D."/>
            <person name="Gautier L."/>
            <person name="Le Chatelier E."/>
            <person name="Peletier E."/>
            <person name="Bonde I."/>
            <person name="Nielsen T."/>
            <person name="Manichanh C."/>
            <person name="Arumugam M."/>
            <person name="Batto J."/>
            <person name="Santos M.B.Q.D."/>
            <person name="Blom N."/>
            <person name="Borruel N."/>
            <person name="Burgdorf K.S."/>
            <person name="Boumezbeur F."/>
            <person name="Casellas F."/>
            <person name="Dore J."/>
            <person name="Guarner F."/>
            <person name="Hansen T."/>
            <person name="Hildebrand F."/>
            <person name="Kaas R.S."/>
            <person name="Kennedy S."/>
            <person name="Kristiansen K."/>
            <person name="Kultima J.R."/>
            <person name="Leonard P."/>
            <person name="Levenez F."/>
            <person name="Lund O."/>
            <person name="Moumen B."/>
            <person name="Le Paslier D."/>
            <person name="Pons N."/>
            <person name="Pedersen O."/>
            <person name="Prifti E."/>
            <person name="Qin J."/>
            <person name="Raes J."/>
            <person name="Tap J."/>
            <person name="Tims S."/>
            <person name="Ussery D.W."/>
            <person name="Yamada T."/>
            <person name="MetaHit consortium"/>
            <person name="Renault P."/>
            <person name="Sicheritz-Ponten T."/>
            <person name="Bork P."/>
            <person name="Wang J."/>
            <person name="Brunak S."/>
            <person name="Ehrlich S.D."/>
        </authorList>
    </citation>
    <scope>NUCLEOTIDE SEQUENCE [LARGE SCALE GENOMIC DNA]</scope>
</reference>
<evidence type="ECO:0000313" key="3">
    <source>
        <dbReference type="Proteomes" id="UP000018372"/>
    </source>
</evidence>
<keyword evidence="2" id="KW-0378">Hydrolase</keyword>
<dbReference type="Proteomes" id="UP000018372">
    <property type="component" value="Unassembled WGS sequence"/>
</dbReference>
<dbReference type="RefSeq" id="WP_022054042.1">
    <property type="nucleotide sequence ID" value="NZ_HF998162.1"/>
</dbReference>
<dbReference type="GO" id="GO:0043138">
    <property type="term" value="F:3'-5' DNA helicase activity"/>
    <property type="evidence" value="ECO:0007669"/>
    <property type="project" value="TreeGrafter"/>
</dbReference>
<dbReference type="GO" id="GO:0036297">
    <property type="term" value="P:interstrand cross-link repair"/>
    <property type="evidence" value="ECO:0007669"/>
    <property type="project" value="TreeGrafter"/>
</dbReference>
<feature type="region of interest" description="Disordered" evidence="1">
    <location>
        <begin position="1702"/>
        <end position="1723"/>
    </location>
</feature>
<dbReference type="SUPFAM" id="SSF52540">
    <property type="entry name" value="P-loop containing nucleoside triphosphate hydrolases"/>
    <property type="match status" value="2"/>
</dbReference>
<evidence type="ECO:0000313" key="2">
    <source>
        <dbReference type="EMBL" id="CCZ86999.1"/>
    </source>
</evidence>
<keyword evidence="2" id="KW-0547">Nucleotide-binding</keyword>
<evidence type="ECO:0000256" key="1">
    <source>
        <dbReference type="SAM" id="MobiDB-lite"/>
    </source>
</evidence>
<dbReference type="PANTHER" id="PTHR47957">
    <property type="entry name" value="ATP-DEPENDENT HELICASE HRQ1"/>
    <property type="match status" value="1"/>
</dbReference>
<dbReference type="InterPro" id="IPR027417">
    <property type="entry name" value="P-loop_NTPase"/>
</dbReference>
<dbReference type="PANTHER" id="PTHR47957:SF3">
    <property type="entry name" value="ATP-DEPENDENT HELICASE HRQ1"/>
    <property type="match status" value="1"/>
</dbReference>
<keyword evidence="2" id="KW-0347">Helicase</keyword>
<comment type="caution">
    <text evidence="2">The sequence shown here is derived from an EMBL/GenBank/DDBJ whole genome shotgun (WGS) entry which is preliminary data.</text>
</comment>